<keyword evidence="1" id="KW-1133">Transmembrane helix</keyword>
<reference evidence="2 3" key="1">
    <citation type="journal article" date="2021" name="Front. Microbiol.">
        <title>Aerobic Denitrification and Heterotrophic Sulfur Oxidation in the Genus Halomonas Revealed by Six Novel Species Characterizations and Genome-Based Analysis.</title>
        <authorList>
            <person name="Wang L."/>
            <person name="Shao Z."/>
        </authorList>
    </citation>
    <scope>NUCLEOTIDE SEQUENCE [LARGE SCALE GENOMIC DNA]</scope>
    <source>
        <strain evidence="2 3">MCCC 1A11058</strain>
    </source>
</reference>
<dbReference type="InterPro" id="IPR023352">
    <property type="entry name" value="MAPEG-like_dom_sf"/>
</dbReference>
<gene>
    <name evidence="2" type="ORF">HOP59_20475</name>
</gene>
<protein>
    <submittedName>
        <fullName evidence="2">MAPEG family protein</fullName>
    </submittedName>
</protein>
<name>A0ABS9AXS0_9GAMM</name>
<keyword evidence="1" id="KW-0812">Transmembrane</keyword>
<evidence type="ECO:0000313" key="3">
    <source>
        <dbReference type="Proteomes" id="UP001320272"/>
    </source>
</evidence>
<keyword evidence="1" id="KW-0472">Membrane</keyword>
<dbReference type="PANTHER" id="PTHR31004:SF1">
    <property type="entry name" value="TRANSMEMBRANE PROTEIN 79"/>
    <property type="match status" value="1"/>
</dbReference>
<accession>A0ABS9AXS0</accession>
<evidence type="ECO:0000313" key="2">
    <source>
        <dbReference type="EMBL" id="MCE8026507.1"/>
    </source>
</evidence>
<dbReference type="Proteomes" id="UP001320272">
    <property type="component" value="Unassembled WGS sequence"/>
</dbReference>
<dbReference type="RefSeq" id="WP_234255430.1">
    <property type="nucleotide sequence ID" value="NZ_JABFTV010000013.1"/>
</dbReference>
<feature type="transmembrane region" description="Helical" evidence="1">
    <location>
        <begin position="101"/>
        <end position="125"/>
    </location>
</feature>
<feature type="transmembrane region" description="Helical" evidence="1">
    <location>
        <begin position="163"/>
        <end position="190"/>
    </location>
</feature>
<dbReference type="SUPFAM" id="SSF161084">
    <property type="entry name" value="MAPEG domain-like"/>
    <property type="match status" value="1"/>
</dbReference>
<comment type="caution">
    <text evidence="2">The sequence shown here is derived from an EMBL/GenBank/DDBJ whole genome shotgun (WGS) entry which is preliminary data.</text>
</comment>
<evidence type="ECO:0000256" key="1">
    <source>
        <dbReference type="SAM" id="Phobius"/>
    </source>
</evidence>
<sequence>MSQGYKTPPDQIDMQRAERKIRSAGTLGFVLFGMAVGAAYWLLPAFIAFPVELGERLAFAARAGAVVLFCVLVAVGLVSTTRRFSPEDIGGSASGPPSEKLTIYVAFLQNTLEQAILAVGFYVAYASLVAGAWLSLIPVSVTFFVVGRVLFLRGYRRGVEGRALGMVLTMTPAIVGYPVVFILMVLGWLLGS</sequence>
<keyword evidence="3" id="KW-1185">Reference proteome</keyword>
<feature type="transmembrane region" description="Helical" evidence="1">
    <location>
        <begin position="24"/>
        <end position="47"/>
    </location>
</feature>
<feature type="transmembrane region" description="Helical" evidence="1">
    <location>
        <begin position="131"/>
        <end position="151"/>
    </location>
</feature>
<dbReference type="Gene3D" id="1.20.120.550">
    <property type="entry name" value="Membrane associated eicosanoid/glutathione metabolism-like domain"/>
    <property type="match status" value="1"/>
</dbReference>
<dbReference type="PANTHER" id="PTHR31004">
    <property type="entry name" value="TRANSMEMBRANE PROTEIN 79"/>
    <property type="match status" value="1"/>
</dbReference>
<proteinExistence type="predicted"/>
<organism evidence="2 3">
    <name type="scientific">Billgrantia aerodenitrificans</name>
    <dbReference type="NCBI Taxonomy" id="2733483"/>
    <lineage>
        <taxon>Bacteria</taxon>
        <taxon>Pseudomonadati</taxon>
        <taxon>Pseudomonadota</taxon>
        <taxon>Gammaproteobacteria</taxon>
        <taxon>Oceanospirillales</taxon>
        <taxon>Halomonadaceae</taxon>
        <taxon>Billgrantia</taxon>
    </lineage>
</organism>
<dbReference type="EMBL" id="JABFTV010000013">
    <property type="protein sequence ID" value="MCE8026507.1"/>
    <property type="molecule type" value="Genomic_DNA"/>
</dbReference>
<feature type="transmembrane region" description="Helical" evidence="1">
    <location>
        <begin position="59"/>
        <end position="80"/>
    </location>
</feature>